<name>A0A8J6LRY1_9FIRM</name>
<reference evidence="2" key="1">
    <citation type="submission" date="2020-06" db="EMBL/GenBank/DDBJ databases">
        <title>Novel chitinolytic bacterium.</title>
        <authorList>
            <person name="Ungkulpasvich U."/>
            <person name="Kosugi A."/>
            <person name="Uke A."/>
        </authorList>
    </citation>
    <scope>NUCLEOTIDE SEQUENCE</scope>
    <source>
        <strain evidence="2">UUS1-1</strain>
    </source>
</reference>
<accession>A0A8J6LRY1</accession>
<dbReference type="Proteomes" id="UP000657177">
    <property type="component" value="Unassembled WGS sequence"/>
</dbReference>
<evidence type="ECO:0000313" key="2">
    <source>
        <dbReference type="EMBL" id="MBA2132647.1"/>
    </source>
</evidence>
<dbReference type="RefSeq" id="WP_181339101.1">
    <property type="nucleotide sequence ID" value="NZ_JAAKDE010000006.1"/>
</dbReference>
<dbReference type="Pfam" id="PF04230">
    <property type="entry name" value="PS_pyruv_trans"/>
    <property type="match status" value="1"/>
</dbReference>
<sequence length="397" mass="44254">MCSAPEKGRLLFSGRPGAVADGRAPPEAADCGRRERWGDLMPRIFLFGYYGFGNLGDELLCNYYVRIFRRYFPGFELVVLTQNKHLKAEDGSVPFTVANRWNLWRLGRMMAPGDLLVGGGGSIFQDVTSKRSLLYYLALLRLAHWRGVAIILAGQGIGPLSAWGWKVARSGLNLAAAIGCRDQRSLLTLAAMEVDTPQLYLGVDPLWDYPFPPPRSADVTPRQRKPVIGYILRAEENREKRHLLKTLTSLFGNLQLITLSLADEPEAHRLADKLGLAAPWCIRDPDAFFALSGELTVVLSERLHGLLLAARGRIPGIGLGADPKLHAFCHQMAWTCWTWEDPSFLMGVCTVIKKIIADPVSAGEKVRRQAALMEQKGEEDRQWFINQVQAVLAREYA</sequence>
<comment type="caution">
    <text evidence="2">The sequence shown here is derived from an EMBL/GenBank/DDBJ whole genome shotgun (WGS) entry which is preliminary data.</text>
</comment>
<dbReference type="PANTHER" id="PTHR36836">
    <property type="entry name" value="COLANIC ACID BIOSYNTHESIS PROTEIN WCAK"/>
    <property type="match status" value="1"/>
</dbReference>
<proteinExistence type="predicted"/>
<organism evidence="2 3">
    <name type="scientific">Capillibacterium thermochitinicola</name>
    <dbReference type="NCBI Taxonomy" id="2699427"/>
    <lineage>
        <taxon>Bacteria</taxon>
        <taxon>Bacillati</taxon>
        <taxon>Bacillota</taxon>
        <taxon>Capillibacterium</taxon>
    </lineage>
</organism>
<keyword evidence="2" id="KW-0808">Transferase</keyword>
<dbReference type="AlphaFoldDB" id="A0A8J6LRY1"/>
<protein>
    <submittedName>
        <fullName evidence="2">Polysaccharide pyruvyl transferase family protein</fullName>
    </submittedName>
</protein>
<evidence type="ECO:0000259" key="1">
    <source>
        <dbReference type="Pfam" id="PF04230"/>
    </source>
</evidence>
<dbReference type="EMBL" id="JAAKDE010000006">
    <property type="protein sequence ID" value="MBA2132647.1"/>
    <property type="molecule type" value="Genomic_DNA"/>
</dbReference>
<dbReference type="InterPro" id="IPR007345">
    <property type="entry name" value="Polysacch_pyruvyl_Trfase"/>
</dbReference>
<dbReference type="GO" id="GO:0016740">
    <property type="term" value="F:transferase activity"/>
    <property type="evidence" value="ECO:0007669"/>
    <property type="project" value="UniProtKB-KW"/>
</dbReference>
<dbReference type="PANTHER" id="PTHR36836:SF1">
    <property type="entry name" value="COLANIC ACID BIOSYNTHESIS PROTEIN WCAK"/>
    <property type="match status" value="1"/>
</dbReference>
<gene>
    <name evidence="2" type="ORF">G5B42_03705</name>
</gene>
<evidence type="ECO:0000313" key="3">
    <source>
        <dbReference type="Proteomes" id="UP000657177"/>
    </source>
</evidence>
<feature type="domain" description="Polysaccharide pyruvyl transferase" evidence="1">
    <location>
        <begin position="54"/>
        <end position="322"/>
    </location>
</feature>
<keyword evidence="3" id="KW-1185">Reference proteome</keyword>